<keyword evidence="3" id="KW-1185">Reference proteome</keyword>
<organism evidence="2 3">
    <name type="scientific">Mesobacillus maritimus</name>
    <dbReference type="NCBI Taxonomy" id="1643336"/>
    <lineage>
        <taxon>Bacteria</taxon>
        <taxon>Bacillati</taxon>
        <taxon>Bacillota</taxon>
        <taxon>Bacilli</taxon>
        <taxon>Bacillales</taxon>
        <taxon>Bacillaceae</taxon>
        <taxon>Mesobacillus</taxon>
    </lineage>
</organism>
<feature type="transmembrane region" description="Helical" evidence="1">
    <location>
        <begin position="261"/>
        <end position="278"/>
    </location>
</feature>
<comment type="caution">
    <text evidence="2">The sequence shown here is derived from an EMBL/GenBank/DDBJ whole genome shotgun (WGS) entry which is preliminary data.</text>
</comment>
<name>A0ABS7K6J8_9BACI</name>
<gene>
    <name evidence="2" type="ORF">H0185_13895</name>
</gene>
<protein>
    <submittedName>
        <fullName evidence="2">Uncharacterized protein</fullName>
    </submittedName>
</protein>
<feature type="transmembrane region" description="Helical" evidence="1">
    <location>
        <begin position="94"/>
        <end position="111"/>
    </location>
</feature>
<dbReference type="EMBL" id="JACWFH010000016">
    <property type="protein sequence ID" value="MBY0097893.1"/>
    <property type="molecule type" value="Genomic_DNA"/>
</dbReference>
<accession>A0ABS7K6J8</accession>
<feature type="transmembrane region" description="Helical" evidence="1">
    <location>
        <begin position="171"/>
        <end position="193"/>
    </location>
</feature>
<keyword evidence="1" id="KW-0812">Transmembrane</keyword>
<evidence type="ECO:0000313" key="3">
    <source>
        <dbReference type="Proteomes" id="UP000769780"/>
    </source>
</evidence>
<feature type="transmembrane region" description="Helical" evidence="1">
    <location>
        <begin position="37"/>
        <end position="55"/>
    </location>
</feature>
<dbReference type="Proteomes" id="UP000769780">
    <property type="component" value="Unassembled WGS sequence"/>
</dbReference>
<dbReference type="RefSeq" id="WP_221874112.1">
    <property type="nucleotide sequence ID" value="NZ_JACWFH010000016.1"/>
</dbReference>
<sequence length="298" mass="34981">MGQKIKKLMLVNILFYINNFILIILSNTSGLEDLAAIWFFTPFVLILFTTSMLESSRRTQVKQLKRFSLLDFILRCIIVIINFLVISGFIKLEYLYLIVLGIIFMIVNLYLERKINKQIQLHHLQNKDEIGLTKKEIDDLCEDYATDQSILYNKTPNEKEEIKGVYKSTFFVGYSYVLIFLLIGIGTFAFNFFGEQNRIIILTIAFLLLGIYFYLTNKKFTLFLTDRKQRKKISLRDNISFIVGLSIIYIMQGYIHIGTGTFNFLGIFVAIIFFIPTIKTNQLIRDEFYKINNKYLNR</sequence>
<reference evidence="2 3" key="1">
    <citation type="submission" date="2020-07" db="EMBL/GenBank/DDBJ databases">
        <title>Fungal Genomes of the International Space Station.</title>
        <authorList>
            <person name="Seuylemezian A."/>
            <person name="Singh N.K."/>
            <person name="Wood J."/>
            <person name="Venkateswaran K."/>
        </authorList>
    </citation>
    <scope>NUCLEOTIDE SEQUENCE [LARGE SCALE GENOMIC DNA]</scope>
    <source>
        <strain evidence="2 3">PL-B2</strain>
    </source>
</reference>
<feature type="transmembrane region" description="Helical" evidence="1">
    <location>
        <begin position="238"/>
        <end position="255"/>
    </location>
</feature>
<evidence type="ECO:0000256" key="1">
    <source>
        <dbReference type="SAM" id="Phobius"/>
    </source>
</evidence>
<feature type="transmembrane region" description="Helical" evidence="1">
    <location>
        <begin position="7"/>
        <end position="25"/>
    </location>
</feature>
<evidence type="ECO:0000313" key="2">
    <source>
        <dbReference type="EMBL" id="MBY0097893.1"/>
    </source>
</evidence>
<keyword evidence="1" id="KW-1133">Transmembrane helix</keyword>
<feature type="transmembrane region" description="Helical" evidence="1">
    <location>
        <begin position="199"/>
        <end position="217"/>
    </location>
</feature>
<keyword evidence="1" id="KW-0472">Membrane</keyword>
<proteinExistence type="predicted"/>
<feature type="transmembrane region" description="Helical" evidence="1">
    <location>
        <begin position="67"/>
        <end position="88"/>
    </location>
</feature>